<dbReference type="GeneID" id="8103700"/>
<dbReference type="VEuPathDB" id="FungiDB:TSTA_017270"/>
<proteinExistence type="predicted"/>
<reference evidence="2" key="1">
    <citation type="journal article" date="2015" name="Genome Announc.">
        <title>Genome sequence of the AIDS-associated pathogen Penicillium marneffei (ATCC18224) and its near taxonomic relative Talaromyces stipitatus (ATCC10500).</title>
        <authorList>
            <person name="Nierman W.C."/>
            <person name="Fedorova-Abrams N.D."/>
            <person name="Andrianopoulos A."/>
        </authorList>
    </citation>
    <scope>NUCLEOTIDE SEQUENCE [LARGE SCALE GENOMIC DNA]</scope>
    <source>
        <strain evidence="2">ATCC 10500 / CBS 375.48 / QM 6759 / NRRL 1006</strain>
    </source>
</reference>
<gene>
    <name evidence="1" type="ORF">TSTA_017270</name>
</gene>
<evidence type="ECO:0000313" key="1">
    <source>
        <dbReference type="EMBL" id="EED16652.1"/>
    </source>
</evidence>
<protein>
    <submittedName>
        <fullName evidence="1">Uncharacterized protein</fullName>
    </submittedName>
</protein>
<dbReference type="PhylomeDB" id="B8MFB8"/>
<sequence length="144" mass="16378">MEQVGPEDYLSGSVISSGVKSTGNSAPTPIGFIRNQIQEEWERGWKTSKNGSHLWRIDRNLPAVRTQRIPYDKNYGRRSGLHLTISRTCWEEDLKVSKRHHRDFKAGRRRAADRVPGMLATIGHDEALNSSLCNGLMYIDIDKD</sequence>
<dbReference type="Proteomes" id="UP000001745">
    <property type="component" value="Unassembled WGS sequence"/>
</dbReference>
<keyword evidence="2" id="KW-1185">Reference proteome</keyword>
<dbReference type="InParanoid" id="B8MFB8"/>
<accession>B8MFB8</accession>
<organism evidence="1 2">
    <name type="scientific">Talaromyces stipitatus (strain ATCC 10500 / CBS 375.48 / QM 6759 / NRRL 1006)</name>
    <name type="common">Penicillium stipitatum</name>
    <dbReference type="NCBI Taxonomy" id="441959"/>
    <lineage>
        <taxon>Eukaryota</taxon>
        <taxon>Fungi</taxon>
        <taxon>Dikarya</taxon>
        <taxon>Ascomycota</taxon>
        <taxon>Pezizomycotina</taxon>
        <taxon>Eurotiomycetes</taxon>
        <taxon>Eurotiomycetidae</taxon>
        <taxon>Eurotiales</taxon>
        <taxon>Trichocomaceae</taxon>
        <taxon>Talaromyces</taxon>
        <taxon>Talaromyces sect. Talaromyces</taxon>
    </lineage>
</organism>
<dbReference type="EMBL" id="EQ962656">
    <property type="protein sequence ID" value="EED16652.1"/>
    <property type="molecule type" value="Genomic_DNA"/>
</dbReference>
<dbReference type="RefSeq" id="XP_002483886.1">
    <property type="nucleotide sequence ID" value="XM_002483841.1"/>
</dbReference>
<evidence type="ECO:0000313" key="2">
    <source>
        <dbReference type="Proteomes" id="UP000001745"/>
    </source>
</evidence>
<dbReference type="HOGENOM" id="CLU_1797750_0_0_1"/>
<dbReference type="AlphaFoldDB" id="B8MFB8"/>
<name>B8MFB8_TALSN</name>